<dbReference type="NCBIfam" id="TIGR04183">
    <property type="entry name" value="Por_Secre_tail"/>
    <property type="match status" value="1"/>
</dbReference>
<protein>
    <submittedName>
        <fullName evidence="4">T9SS type A sorting domain-containing protein</fullName>
    </submittedName>
</protein>
<dbReference type="SUPFAM" id="SSF49899">
    <property type="entry name" value="Concanavalin A-like lectins/glucanases"/>
    <property type="match status" value="1"/>
</dbReference>
<gene>
    <name evidence="4" type="ORF">ACFFU9_08655</name>
</gene>
<keyword evidence="2" id="KW-0732">Signal</keyword>
<evidence type="ECO:0000313" key="5">
    <source>
        <dbReference type="Proteomes" id="UP001589585"/>
    </source>
</evidence>
<evidence type="ECO:0000256" key="2">
    <source>
        <dbReference type="ARBA" id="ARBA00022729"/>
    </source>
</evidence>
<dbReference type="RefSeq" id="WP_379861005.1">
    <property type="nucleotide sequence ID" value="NZ_JBHMFC010000033.1"/>
</dbReference>
<evidence type="ECO:0000256" key="1">
    <source>
        <dbReference type="ARBA" id="ARBA00006865"/>
    </source>
</evidence>
<dbReference type="Proteomes" id="UP001589585">
    <property type="component" value="Unassembled WGS sequence"/>
</dbReference>
<dbReference type="Gene3D" id="2.60.120.200">
    <property type="match status" value="1"/>
</dbReference>
<organism evidence="4 5">
    <name type="scientific">Mariniflexile ostreae</name>
    <dbReference type="NCBI Taxonomy" id="1520892"/>
    <lineage>
        <taxon>Bacteria</taxon>
        <taxon>Pseudomonadati</taxon>
        <taxon>Bacteroidota</taxon>
        <taxon>Flavobacteriia</taxon>
        <taxon>Flavobacteriales</taxon>
        <taxon>Flavobacteriaceae</taxon>
        <taxon>Mariniflexile</taxon>
    </lineage>
</organism>
<dbReference type="CDD" id="cd08023">
    <property type="entry name" value="GH16_laminarinase_like"/>
    <property type="match status" value="1"/>
</dbReference>
<reference evidence="4 5" key="1">
    <citation type="submission" date="2024-09" db="EMBL/GenBank/DDBJ databases">
        <authorList>
            <person name="Sun Q."/>
            <person name="Mori K."/>
        </authorList>
    </citation>
    <scope>NUCLEOTIDE SEQUENCE [LARGE SCALE GENOMIC DNA]</scope>
    <source>
        <strain evidence="4 5">CECT 8622</strain>
    </source>
</reference>
<evidence type="ECO:0000313" key="4">
    <source>
        <dbReference type="EMBL" id="MFB9056809.1"/>
    </source>
</evidence>
<dbReference type="InterPro" id="IPR026444">
    <property type="entry name" value="Secre_tail"/>
</dbReference>
<comment type="caution">
    <text evidence="4">The sequence shown here is derived from an EMBL/GenBank/DDBJ whole genome shotgun (WGS) entry which is preliminary data.</text>
</comment>
<dbReference type="Pfam" id="PF18962">
    <property type="entry name" value="Por_Secre_tail"/>
    <property type="match status" value="1"/>
</dbReference>
<accession>A0ABV5FBR7</accession>
<dbReference type="InterPro" id="IPR013320">
    <property type="entry name" value="ConA-like_dom_sf"/>
</dbReference>
<dbReference type="PANTHER" id="PTHR10963:SF55">
    <property type="entry name" value="GLYCOSIDE HYDROLASE FAMILY 16 PROTEIN"/>
    <property type="match status" value="1"/>
</dbReference>
<name>A0ABV5FBR7_9FLAO</name>
<dbReference type="Pfam" id="PF26113">
    <property type="entry name" value="GH16_XgeA"/>
    <property type="match status" value="1"/>
</dbReference>
<dbReference type="InterPro" id="IPR000757">
    <property type="entry name" value="Beta-glucanase-like"/>
</dbReference>
<dbReference type="PANTHER" id="PTHR10963">
    <property type="entry name" value="GLYCOSYL HYDROLASE-RELATED"/>
    <property type="match status" value="1"/>
</dbReference>
<dbReference type="EMBL" id="JBHMFC010000033">
    <property type="protein sequence ID" value="MFB9056809.1"/>
    <property type="molecule type" value="Genomic_DNA"/>
</dbReference>
<sequence length="582" mass="64233">MNTLKHISVIVIVVLFSNYSHSQIGNVIWEENFNTLDNWTKVTGNGAWGWGNGELEFYKEENVIIDAIPGEPGNNGVRITAKQESGPGITDQWGNALQYTSGKIESKSKVSVKYGVIEARVKIPNLNLGGWPAVWLLGTSNHPWPNKGEIDMMEMGHDQAFRDLHDTHNGGNGLNNSTVNQVVGANAIFYSEDAIAPGNLSGAASTAWDPEDLYCRPYYNHDVPLTDRFIVYRTYWDENSLRFTVIDEGVEHDLYTEPFTISSESDAFRKPFYLIANLAIGGAFTDAYNLGDPGSGAAVSMALPADMVIDYIKVMEWNGQGEIHMGPPVEKNGVFGIYTDETPTQDALVLGEDAEVYVWESTLSDGTIAPYEGANGISWTTTGKGWFGAGIMSEQPVNLLNFGAGNLKFKIKIPAHVSFKIGIIDAWGNENYVSFPANQTVYGLTRDGQWGQATIPVVDIRGQFIDLRMLNYEFVILEESGASAEFALDDIYWEDGLALGIHDFQTTDISIFPNPTHDVWTIKTKKETIQSIQVYDILGQQVLVLSKTSHEVNVDSSGLKTGVYFIHVKTDKGVQISKLIKN</sequence>
<evidence type="ECO:0000259" key="3">
    <source>
        <dbReference type="PROSITE" id="PS51762"/>
    </source>
</evidence>
<dbReference type="InterPro" id="IPR050546">
    <property type="entry name" value="Glycosyl_Hydrlase_16"/>
</dbReference>
<comment type="similarity">
    <text evidence="1">Belongs to the glycosyl hydrolase 16 family.</text>
</comment>
<dbReference type="PROSITE" id="PS51762">
    <property type="entry name" value="GH16_2"/>
    <property type="match status" value="1"/>
</dbReference>
<feature type="domain" description="GH16" evidence="3">
    <location>
        <begin position="27"/>
        <end position="320"/>
    </location>
</feature>
<proteinExistence type="inferred from homology"/>
<keyword evidence="5" id="KW-1185">Reference proteome</keyword>